<sequence length="353" mass="40026">MDQSLVFIRVTFASVFYDAIRTLEQYWDVVVDAIENGTIPDVFDLGRCKPYLEAQVKPNPDRALELRMVDRSVPGWLKDIWPLLTVIVTAASGIYSTFTPKIRHSVGPSVDIQSYNYGASECLVGRGYDPVNDHNLFRISNTEHFEYLDCAKVESIQSLCQAWQLQHGKQYELVVTTQDGLWRYRMGDIIEIGGFDPADGQPLIRFIERRGVAIRIAGEFLSETMFKSAVHLVAEALGSVLEFVTEVDDRKNPRRYGFFVELDGELGSHPDYAPRIIHDFLCTDPGYKKWADYGRIGVSTVRLVARGTFQEYREWRMVVTGNPMGQMKVPISTLDPATKEWLASKVVLEVGNL</sequence>
<dbReference type="PANTHER" id="PTHR31901">
    <property type="entry name" value="GH3 DOMAIN-CONTAINING PROTEIN"/>
    <property type="match status" value="1"/>
</dbReference>
<dbReference type="InterPro" id="IPR004993">
    <property type="entry name" value="GH3"/>
</dbReference>
<evidence type="ECO:0000313" key="4">
    <source>
        <dbReference type="Proteomes" id="UP000054477"/>
    </source>
</evidence>
<dbReference type="HOGENOM" id="CLU_062473_0_0_1"/>
<gene>
    <name evidence="3" type="ORF">K443DRAFT_684197</name>
</gene>
<dbReference type="InterPro" id="IPR055377">
    <property type="entry name" value="GH3_M"/>
</dbReference>
<dbReference type="Pfam" id="PF23572">
    <property type="entry name" value="GH3_C"/>
    <property type="match status" value="1"/>
</dbReference>
<accession>A0A0C9WR71</accession>
<keyword evidence="4" id="KW-1185">Reference proteome</keyword>
<feature type="domain" description="GH3 C-terminal" evidence="2">
    <location>
        <begin position="228"/>
        <end position="333"/>
    </location>
</feature>
<dbReference type="GO" id="GO:0005737">
    <property type="term" value="C:cytoplasm"/>
    <property type="evidence" value="ECO:0007669"/>
    <property type="project" value="TreeGrafter"/>
</dbReference>
<dbReference type="GO" id="GO:0016881">
    <property type="term" value="F:acid-amino acid ligase activity"/>
    <property type="evidence" value="ECO:0007669"/>
    <property type="project" value="TreeGrafter"/>
</dbReference>
<organism evidence="3 4">
    <name type="scientific">Laccaria amethystina LaAM-08-1</name>
    <dbReference type="NCBI Taxonomy" id="1095629"/>
    <lineage>
        <taxon>Eukaryota</taxon>
        <taxon>Fungi</taxon>
        <taxon>Dikarya</taxon>
        <taxon>Basidiomycota</taxon>
        <taxon>Agaricomycotina</taxon>
        <taxon>Agaricomycetes</taxon>
        <taxon>Agaricomycetidae</taxon>
        <taxon>Agaricales</taxon>
        <taxon>Agaricineae</taxon>
        <taxon>Hydnangiaceae</taxon>
        <taxon>Laccaria</taxon>
    </lineage>
</organism>
<dbReference type="AlphaFoldDB" id="A0A0C9WR71"/>
<dbReference type="EMBL" id="KN838821">
    <property type="protein sequence ID" value="KIJ93850.1"/>
    <property type="molecule type" value="Genomic_DNA"/>
</dbReference>
<dbReference type="Pfam" id="PF03321">
    <property type="entry name" value="GH3"/>
    <property type="match status" value="1"/>
</dbReference>
<name>A0A0C9WR71_9AGAR</name>
<proteinExistence type="predicted"/>
<dbReference type="InterPro" id="IPR055378">
    <property type="entry name" value="GH3_C"/>
</dbReference>
<evidence type="ECO:0000313" key="3">
    <source>
        <dbReference type="EMBL" id="KIJ93850.1"/>
    </source>
</evidence>
<dbReference type="OrthoDB" id="2979464at2759"/>
<dbReference type="PANTHER" id="PTHR31901:SF9">
    <property type="entry name" value="GH3 DOMAIN-CONTAINING PROTEIN"/>
    <property type="match status" value="1"/>
</dbReference>
<dbReference type="Pfam" id="PF23571">
    <property type="entry name" value="GH3_M"/>
    <property type="match status" value="1"/>
</dbReference>
<dbReference type="Proteomes" id="UP000054477">
    <property type="component" value="Unassembled WGS sequence"/>
</dbReference>
<feature type="domain" description="GH3 middle" evidence="1">
    <location>
        <begin position="140"/>
        <end position="209"/>
    </location>
</feature>
<reference evidence="3 4" key="1">
    <citation type="submission" date="2014-04" db="EMBL/GenBank/DDBJ databases">
        <authorList>
            <consortium name="DOE Joint Genome Institute"/>
            <person name="Kuo A."/>
            <person name="Kohler A."/>
            <person name="Nagy L.G."/>
            <person name="Floudas D."/>
            <person name="Copeland A."/>
            <person name="Barry K.W."/>
            <person name="Cichocki N."/>
            <person name="Veneault-Fourrey C."/>
            <person name="LaButti K."/>
            <person name="Lindquist E.A."/>
            <person name="Lipzen A."/>
            <person name="Lundell T."/>
            <person name="Morin E."/>
            <person name="Murat C."/>
            <person name="Sun H."/>
            <person name="Tunlid A."/>
            <person name="Henrissat B."/>
            <person name="Grigoriev I.V."/>
            <person name="Hibbett D.S."/>
            <person name="Martin F."/>
            <person name="Nordberg H.P."/>
            <person name="Cantor M.N."/>
            <person name="Hua S.X."/>
        </authorList>
    </citation>
    <scope>NUCLEOTIDE SEQUENCE [LARGE SCALE GENOMIC DNA]</scope>
    <source>
        <strain evidence="3 4">LaAM-08-1</strain>
    </source>
</reference>
<reference evidence="4" key="2">
    <citation type="submission" date="2015-01" db="EMBL/GenBank/DDBJ databases">
        <title>Evolutionary Origins and Diversification of the Mycorrhizal Mutualists.</title>
        <authorList>
            <consortium name="DOE Joint Genome Institute"/>
            <consortium name="Mycorrhizal Genomics Consortium"/>
            <person name="Kohler A."/>
            <person name="Kuo A."/>
            <person name="Nagy L.G."/>
            <person name="Floudas D."/>
            <person name="Copeland A."/>
            <person name="Barry K.W."/>
            <person name="Cichocki N."/>
            <person name="Veneault-Fourrey C."/>
            <person name="LaButti K."/>
            <person name="Lindquist E.A."/>
            <person name="Lipzen A."/>
            <person name="Lundell T."/>
            <person name="Morin E."/>
            <person name="Murat C."/>
            <person name="Riley R."/>
            <person name="Ohm R."/>
            <person name="Sun H."/>
            <person name="Tunlid A."/>
            <person name="Henrissat B."/>
            <person name="Grigoriev I.V."/>
            <person name="Hibbett D.S."/>
            <person name="Martin F."/>
        </authorList>
    </citation>
    <scope>NUCLEOTIDE SEQUENCE [LARGE SCALE GENOMIC DNA]</scope>
    <source>
        <strain evidence="4">LaAM-08-1</strain>
    </source>
</reference>
<protein>
    <submittedName>
        <fullName evidence="3">Uncharacterized protein</fullName>
    </submittedName>
</protein>
<evidence type="ECO:0000259" key="2">
    <source>
        <dbReference type="Pfam" id="PF23572"/>
    </source>
</evidence>
<evidence type="ECO:0000259" key="1">
    <source>
        <dbReference type="Pfam" id="PF23571"/>
    </source>
</evidence>